<dbReference type="PANTHER" id="PTHR34220:SF7">
    <property type="entry name" value="SENSOR HISTIDINE KINASE YPDA"/>
    <property type="match status" value="1"/>
</dbReference>
<dbReference type="EMBL" id="QKZV01000003">
    <property type="protein sequence ID" value="PZX63422.1"/>
    <property type="molecule type" value="Genomic_DNA"/>
</dbReference>
<dbReference type="RefSeq" id="WP_111294036.1">
    <property type="nucleotide sequence ID" value="NZ_QKZV01000003.1"/>
</dbReference>
<dbReference type="Proteomes" id="UP000249720">
    <property type="component" value="Unassembled WGS sequence"/>
</dbReference>
<dbReference type="GO" id="GO:0000155">
    <property type="term" value="F:phosphorelay sensor kinase activity"/>
    <property type="evidence" value="ECO:0007669"/>
    <property type="project" value="InterPro"/>
</dbReference>
<accession>A0A2W7TJL2</accession>
<keyword evidence="1" id="KW-0472">Membrane</keyword>
<keyword evidence="1" id="KW-1133">Transmembrane helix</keyword>
<feature type="transmembrane region" description="Helical" evidence="1">
    <location>
        <begin position="136"/>
        <end position="157"/>
    </location>
</feature>
<evidence type="ECO:0000256" key="1">
    <source>
        <dbReference type="SAM" id="Phobius"/>
    </source>
</evidence>
<reference evidence="3 4" key="1">
    <citation type="submission" date="2018-06" db="EMBL/GenBank/DDBJ databases">
        <title>Genomic Encyclopedia of Archaeal and Bacterial Type Strains, Phase II (KMG-II): from individual species to whole genera.</title>
        <authorList>
            <person name="Goeker M."/>
        </authorList>
    </citation>
    <scope>NUCLEOTIDE SEQUENCE [LARGE SCALE GENOMIC DNA]</scope>
    <source>
        <strain evidence="3 4">DSM 23241</strain>
    </source>
</reference>
<dbReference type="InterPro" id="IPR050640">
    <property type="entry name" value="Bact_2-comp_sensor_kinase"/>
</dbReference>
<dbReference type="GO" id="GO:0016020">
    <property type="term" value="C:membrane"/>
    <property type="evidence" value="ECO:0007669"/>
    <property type="project" value="InterPro"/>
</dbReference>
<evidence type="ECO:0000259" key="2">
    <source>
        <dbReference type="Pfam" id="PF06580"/>
    </source>
</evidence>
<keyword evidence="3" id="KW-0808">Transferase</keyword>
<keyword evidence="4" id="KW-1185">Reference proteome</keyword>
<dbReference type="AlphaFoldDB" id="A0A2W7TJL2"/>
<feature type="domain" description="Signal transduction histidine kinase internal region" evidence="2">
    <location>
        <begin position="178"/>
        <end position="256"/>
    </location>
</feature>
<feature type="transmembrane region" description="Helical" evidence="1">
    <location>
        <begin position="97"/>
        <end position="116"/>
    </location>
</feature>
<proteinExistence type="predicted"/>
<comment type="caution">
    <text evidence="3">The sequence shown here is derived from an EMBL/GenBank/DDBJ whole genome shotgun (WGS) entry which is preliminary data.</text>
</comment>
<keyword evidence="1" id="KW-0812">Transmembrane</keyword>
<dbReference type="InterPro" id="IPR010559">
    <property type="entry name" value="Sig_transdc_His_kin_internal"/>
</dbReference>
<dbReference type="PANTHER" id="PTHR34220">
    <property type="entry name" value="SENSOR HISTIDINE KINASE YPDA"/>
    <property type="match status" value="1"/>
</dbReference>
<feature type="transmembrane region" description="Helical" evidence="1">
    <location>
        <begin position="20"/>
        <end position="39"/>
    </location>
</feature>
<sequence length="364" mass="42390">MLQSKIEINVVKKITGSVHFWLPISGIVFFFLFLASLAFINTGSFRPLLDVHSIIREGFFLLVDMVTSMYFVYYSIQFFNKKFAANTLSIKRYAIEIPVVFLGGFALKSIFYFLFVKLIVIPEANTESLEMRLRNLLAMTHTYLMLTYVVITGFNSFKSMEQRKTQVSRLEKEYAQSRFEALQNQLNPHFLFNSLSILSSLVQINADIAEQFIEKLSKTYRYLLDQREKEWVPLKDEIAFLKNYIFLIQQRYADKLFLDINVHHDESIAYSIIPNTFLVIMEYIINKTSMSVLNPLHIVVSVSEKKALFSYTGQVKEISGNGVLQPFQQLENRYAQINKKIELYTNTNTLENFIVIPLIKNNNE</sequence>
<keyword evidence="3" id="KW-0418">Kinase</keyword>
<evidence type="ECO:0000313" key="4">
    <source>
        <dbReference type="Proteomes" id="UP000249720"/>
    </source>
</evidence>
<protein>
    <submittedName>
        <fullName evidence="3">Histidine kinase</fullName>
    </submittedName>
</protein>
<evidence type="ECO:0000313" key="3">
    <source>
        <dbReference type="EMBL" id="PZX63422.1"/>
    </source>
</evidence>
<name>A0A2W7TJL2_9BACT</name>
<organism evidence="3 4">
    <name type="scientific">Hydrotalea sandarakina</name>
    <dbReference type="NCBI Taxonomy" id="1004304"/>
    <lineage>
        <taxon>Bacteria</taxon>
        <taxon>Pseudomonadati</taxon>
        <taxon>Bacteroidota</taxon>
        <taxon>Chitinophagia</taxon>
        <taxon>Chitinophagales</taxon>
        <taxon>Chitinophagaceae</taxon>
        <taxon>Hydrotalea</taxon>
    </lineage>
</organism>
<dbReference type="OrthoDB" id="927174at2"/>
<gene>
    <name evidence="3" type="ORF">LX80_01065</name>
</gene>
<feature type="transmembrane region" description="Helical" evidence="1">
    <location>
        <begin position="59"/>
        <end position="76"/>
    </location>
</feature>
<dbReference type="Pfam" id="PF06580">
    <property type="entry name" value="His_kinase"/>
    <property type="match status" value="1"/>
</dbReference>